<dbReference type="InterPro" id="IPR029058">
    <property type="entry name" value="AB_hydrolase_fold"/>
</dbReference>
<sequence length="235" mass="24971">MSDPVDVVLVPGFWLGGWAWDGVAPYLAQHGIRPHPVTLPGRRPGPVVRTTLEHHVAALREVVAGLDGAVVLVGHSAGATSVNALADAMPDRIDRLVFVDDGPLPDGGRFPFELPGRAKALPLPAWPELERMGLSTAGIDPATLAEFRRRAVAEPIGVVRTQARWTNPARKQVPATVLCCSTPGGVLNEAVRDGAPFTAELAGRDLTLVDLPTGHWPMFSRPQDLAAAIHLATTQ</sequence>
<keyword evidence="2" id="KW-0378">Hydrolase</keyword>
<dbReference type="PANTHER" id="PTHR37017:SF11">
    <property type="entry name" value="ESTERASE_LIPASE_THIOESTERASE DOMAIN-CONTAINING PROTEIN"/>
    <property type="match status" value="1"/>
</dbReference>
<evidence type="ECO:0000313" key="3">
    <source>
        <dbReference type="Proteomes" id="UP001596455"/>
    </source>
</evidence>
<dbReference type="SUPFAM" id="SSF53474">
    <property type="entry name" value="alpha/beta-Hydrolases"/>
    <property type="match status" value="1"/>
</dbReference>
<proteinExistence type="predicted"/>
<organism evidence="2 3">
    <name type="scientific">Georgenia alba</name>
    <dbReference type="NCBI Taxonomy" id="2233858"/>
    <lineage>
        <taxon>Bacteria</taxon>
        <taxon>Bacillati</taxon>
        <taxon>Actinomycetota</taxon>
        <taxon>Actinomycetes</taxon>
        <taxon>Micrococcales</taxon>
        <taxon>Bogoriellaceae</taxon>
        <taxon>Georgenia</taxon>
    </lineage>
</organism>
<dbReference type="InterPro" id="IPR052897">
    <property type="entry name" value="Sec-Metab_Biosynth_Hydrolase"/>
</dbReference>
<evidence type="ECO:0000259" key="1">
    <source>
        <dbReference type="Pfam" id="PF12697"/>
    </source>
</evidence>
<keyword evidence="3" id="KW-1185">Reference proteome</keyword>
<dbReference type="InterPro" id="IPR000073">
    <property type="entry name" value="AB_hydrolase_1"/>
</dbReference>
<accession>A0ABW2Q508</accession>
<feature type="domain" description="AB hydrolase-1" evidence="1">
    <location>
        <begin position="7"/>
        <end position="228"/>
    </location>
</feature>
<dbReference type="Proteomes" id="UP001596455">
    <property type="component" value="Unassembled WGS sequence"/>
</dbReference>
<protein>
    <submittedName>
        <fullName evidence="2">Alpha/beta fold hydrolase</fullName>
    </submittedName>
</protein>
<dbReference type="PANTHER" id="PTHR37017">
    <property type="entry name" value="AB HYDROLASE-1 DOMAIN-CONTAINING PROTEIN-RELATED"/>
    <property type="match status" value="1"/>
</dbReference>
<comment type="caution">
    <text evidence="2">The sequence shown here is derived from an EMBL/GenBank/DDBJ whole genome shotgun (WGS) entry which is preliminary data.</text>
</comment>
<reference evidence="3" key="1">
    <citation type="journal article" date="2019" name="Int. J. Syst. Evol. Microbiol.">
        <title>The Global Catalogue of Microorganisms (GCM) 10K type strain sequencing project: providing services to taxonomists for standard genome sequencing and annotation.</title>
        <authorList>
            <consortium name="The Broad Institute Genomics Platform"/>
            <consortium name="The Broad Institute Genome Sequencing Center for Infectious Disease"/>
            <person name="Wu L."/>
            <person name="Ma J."/>
        </authorList>
    </citation>
    <scope>NUCLEOTIDE SEQUENCE [LARGE SCALE GENOMIC DNA]</scope>
    <source>
        <strain evidence="3">JCM 1490</strain>
    </source>
</reference>
<dbReference type="GO" id="GO:0016787">
    <property type="term" value="F:hydrolase activity"/>
    <property type="evidence" value="ECO:0007669"/>
    <property type="project" value="UniProtKB-KW"/>
</dbReference>
<evidence type="ECO:0000313" key="2">
    <source>
        <dbReference type="EMBL" id="MFC7404069.1"/>
    </source>
</evidence>
<dbReference type="Gene3D" id="3.40.50.1820">
    <property type="entry name" value="alpha/beta hydrolase"/>
    <property type="match status" value="1"/>
</dbReference>
<dbReference type="RefSeq" id="WP_382391116.1">
    <property type="nucleotide sequence ID" value="NZ_JBHTCQ010000001.1"/>
</dbReference>
<gene>
    <name evidence="2" type="ORF">ACFQQL_03025</name>
</gene>
<dbReference type="EMBL" id="JBHTCQ010000001">
    <property type="protein sequence ID" value="MFC7404069.1"/>
    <property type="molecule type" value="Genomic_DNA"/>
</dbReference>
<dbReference type="Pfam" id="PF12697">
    <property type="entry name" value="Abhydrolase_6"/>
    <property type="match status" value="1"/>
</dbReference>
<name>A0ABW2Q508_9MICO</name>